<reference evidence="2" key="1">
    <citation type="submission" date="2014-03" db="EMBL/GenBank/DDBJ databases">
        <authorList>
            <person name="Urmite Genomes U."/>
        </authorList>
    </citation>
    <scope>NUCLEOTIDE SEQUENCE [LARGE SCALE GENOMIC DNA]</scope>
    <source>
        <strain evidence="2">HD-03</strain>
    </source>
</reference>
<dbReference type="RefSeq" id="WP_156036657.1">
    <property type="nucleotide sequence ID" value="NZ_CCDI010000001.1"/>
</dbReference>
<evidence type="ECO:0000313" key="2">
    <source>
        <dbReference type="Proteomes" id="UP000028868"/>
    </source>
</evidence>
<accession>A0A059NW83</accession>
<gene>
    <name evidence="1" type="ORF">BN983_00803</name>
</gene>
<keyword evidence="2" id="KW-1185">Reference proteome</keyword>
<name>A0A059NW83_9BACI</name>
<dbReference type="Proteomes" id="UP000028868">
    <property type="component" value="Unassembled WGS sequence"/>
</dbReference>
<proteinExistence type="predicted"/>
<comment type="caution">
    <text evidence="1">The sequence shown here is derived from an EMBL/GenBank/DDBJ whole genome shotgun (WGS) entry which is preliminary data.</text>
</comment>
<reference evidence="1 2" key="2">
    <citation type="submission" date="2014-05" db="EMBL/GenBank/DDBJ databases">
        <title>Draft genome sequence of Halobacillus karajensis HK-03.</title>
        <authorList>
            <person name="Khelaifia S."/>
            <person name="Croce O."/>
            <person name="Lagier J.C."/>
            <person name="Raoult D."/>
        </authorList>
    </citation>
    <scope>NUCLEOTIDE SEQUENCE [LARGE SCALE GENOMIC DNA]</scope>
    <source>
        <strain evidence="1 2">HD-03</strain>
    </source>
</reference>
<dbReference type="EMBL" id="CCDI010000001">
    <property type="protein sequence ID" value="CDQ22590.1"/>
    <property type="molecule type" value="Genomic_DNA"/>
</dbReference>
<sequence>MDLHEKIREHKLERIRVYLEQTFGDEHSREDALSLVIENFYARYAESIMKANDEKVSK</sequence>
<dbReference type="AlphaFoldDB" id="A0A059NW83"/>
<protein>
    <submittedName>
        <fullName evidence="1">Uncharacterized protein</fullName>
    </submittedName>
</protein>
<organism evidence="1 2">
    <name type="scientific">Halobacillus karajensis</name>
    <dbReference type="NCBI Taxonomy" id="195088"/>
    <lineage>
        <taxon>Bacteria</taxon>
        <taxon>Bacillati</taxon>
        <taxon>Bacillota</taxon>
        <taxon>Bacilli</taxon>
        <taxon>Bacillales</taxon>
        <taxon>Bacillaceae</taxon>
        <taxon>Halobacillus</taxon>
    </lineage>
</organism>
<evidence type="ECO:0000313" key="1">
    <source>
        <dbReference type="EMBL" id="CDQ22590.1"/>
    </source>
</evidence>